<name>A0AAP3XPQ1_9PROT</name>
<dbReference type="InterPro" id="IPR053967">
    <property type="entry name" value="LlgE_F_G-like_D1"/>
</dbReference>
<dbReference type="NCBIfam" id="TIGR03506">
    <property type="entry name" value="FlgEFG_subfam"/>
    <property type="match status" value="1"/>
</dbReference>
<dbReference type="InterPro" id="IPR037925">
    <property type="entry name" value="FlgE/F/G-like"/>
</dbReference>
<dbReference type="Pfam" id="PF22692">
    <property type="entry name" value="LlgE_F_G_D1"/>
    <property type="match status" value="1"/>
</dbReference>
<dbReference type="AlphaFoldDB" id="A0AAP3XPQ1"/>
<feature type="domain" description="Flagellar basal-body/hook protein C-terminal" evidence="6">
    <location>
        <begin position="190"/>
        <end position="232"/>
    </location>
</feature>
<dbReference type="EMBL" id="JARGEQ010000031">
    <property type="protein sequence ID" value="MDF1585644.1"/>
    <property type="molecule type" value="Genomic_DNA"/>
</dbReference>
<evidence type="ECO:0000256" key="4">
    <source>
        <dbReference type="RuleBase" id="RU362116"/>
    </source>
</evidence>
<keyword evidence="8" id="KW-0969">Cilium</keyword>
<dbReference type="SUPFAM" id="SSF117143">
    <property type="entry name" value="Flagellar hook protein flgE"/>
    <property type="match status" value="1"/>
</dbReference>
<organism evidence="8 9">
    <name type="scientific">Marinimicrococcus flavescens</name>
    <dbReference type="NCBI Taxonomy" id="3031815"/>
    <lineage>
        <taxon>Bacteria</taxon>
        <taxon>Pseudomonadati</taxon>
        <taxon>Pseudomonadota</taxon>
        <taxon>Alphaproteobacteria</taxon>
        <taxon>Geminicoccales</taxon>
        <taxon>Geminicoccaceae</taxon>
        <taxon>Marinimicrococcus</taxon>
    </lineage>
</organism>
<dbReference type="GO" id="GO:0009425">
    <property type="term" value="C:bacterial-type flagellum basal body"/>
    <property type="evidence" value="ECO:0007669"/>
    <property type="project" value="UniProtKB-SubCell"/>
</dbReference>
<evidence type="ECO:0000259" key="6">
    <source>
        <dbReference type="Pfam" id="PF06429"/>
    </source>
</evidence>
<evidence type="ECO:0000256" key="2">
    <source>
        <dbReference type="ARBA" id="ARBA00009677"/>
    </source>
</evidence>
<comment type="caution">
    <text evidence="8">The sequence shown here is derived from an EMBL/GenBank/DDBJ whole genome shotgun (WGS) entry which is preliminary data.</text>
</comment>
<proteinExistence type="inferred from homology"/>
<dbReference type="Pfam" id="PF00460">
    <property type="entry name" value="Flg_bb_rod"/>
    <property type="match status" value="1"/>
</dbReference>
<dbReference type="PANTHER" id="PTHR30435">
    <property type="entry name" value="FLAGELLAR PROTEIN"/>
    <property type="match status" value="1"/>
</dbReference>
<keyword evidence="8" id="KW-0282">Flagellum</keyword>
<evidence type="ECO:0000256" key="3">
    <source>
        <dbReference type="ARBA" id="ARBA00023143"/>
    </source>
</evidence>
<feature type="domain" description="Flagellar basal body rod protein N-terminal" evidence="5">
    <location>
        <begin position="6"/>
        <end position="35"/>
    </location>
</feature>
<dbReference type="PANTHER" id="PTHR30435:SF19">
    <property type="entry name" value="FLAGELLAR BASAL-BODY ROD PROTEIN FLGG"/>
    <property type="match status" value="1"/>
</dbReference>
<dbReference type="GO" id="GO:0071978">
    <property type="term" value="P:bacterial-type flagellum-dependent swarming motility"/>
    <property type="evidence" value="ECO:0007669"/>
    <property type="project" value="TreeGrafter"/>
</dbReference>
<evidence type="ECO:0000313" key="8">
    <source>
        <dbReference type="EMBL" id="MDF1585644.1"/>
    </source>
</evidence>
<dbReference type="InterPro" id="IPR010930">
    <property type="entry name" value="Flg_bb/hook_C_dom"/>
</dbReference>
<reference evidence="8 9" key="1">
    <citation type="submission" date="2023-03" db="EMBL/GenBank/DDBJ databases">
        <title>YIM 152171 draft genome.</title>
        <authorList>
            <person name="Yang Z."/>
        </authorList>
    </citation>
    <scope>NUCLEOTIDE SEQUENCE [LARGE SCALE GENOMIC DNA]</scope>
    <source>
        <strain evidence="8 9">YIM 152171</strain>
    </source>
</reference>
<keyword evidence="3 4" id="KW-0975">Bacterial flagellum</keyword>
<dbReference type="RefSeq" id="WP_327788064.1">
    <property type="nucleotide sequence ID" value="NZ_JARGEQ010000031.1"/>
</dbReference>
<dbReference type="InterPro" id="IPR001444">
    <property type="entry name" value="Flag_bb_rod_N"/>
</dbReference>
<evidence type="ECO:0000313" key="9">
    <source>
        <dbReference type="Proteomes" id="UP001301140"/>
    </source>
</evidence>
<feature type="domain" description="Flagellar hook protein FlgE/F/G-like D1" evidence="7">
    <location>
        <begin position="81"/>
        <end position="145"/>
    </location>
</feature>
<sequence length="240" mass="25549">MDTTGYVTLSRQIALQRQMTVLAGNVANASTTGYKATRLWSAELQLRAGAPGTLAFTGIGGEARDPSMGPLLATGERFDLAISGPGLFAVMTPQGERYTRAGHFGLDAGGNLVTPQGHQLLEEAGAPVVIRPEDGAVEVTADGTLMGRGGPIARLRMVEADDRSVLREEGAGLYASEQAPPPLERRRVVQGSLESSNVQPIMEMTRLMETLRAFEATQRLVDTHHGLARSVIERAAGRES</sequence>
<evidence type="ECO:0000259" key="7">
    <source>
        <dbReference type="Pfam" id="PF22692"/>
    </source>
</evidence>
<comment type="subcellular location">
    <subcellularLocation>
        <location evidence="1 4">Bacterial flagellum basal body</location>
    </subcellularLocation>
</comment>
<evidence type="ECO:0000259" key="5">
    <source>
        <dbReference type="Pfam" id="PF00460"/>
    </source>
</evidence>
<protein>
    <submittedName>
        <fullName evidence="8">Flagellar hook-basal body complex protein</fullName>
    </submittedName>
</protein>
<dbReference type="Proteomes" id="UP001301140">
    <property type="component" value="Unassembled WGS sequence"/>
</dbReference>
<dbReference type="Pfam" id="PF06429">
    <property type="entry name" value="Flg_bbr_C"/>
    <property type="match status" value="1"/>
</dbReference>
<keyword evidence="8" id="KW-0966">Cell projection</keyword>
<evidence type="ECO:0000256" key="1">
    <source>
        <dbReference type="ARBA" id="ARBA00004117"/>
    </source>
</evidence>
<keyword evidence="9" id="KW-1185">Reference proteome</keyword>
<dbReference type="InterPro" id="IPR020013">
    <property type="entry name" value="Flagellar_FlgE/F/G"/>
</dbReference>
<comment type="similarity">
    <text evidence="2 4">Belongs to the flagella basal body rod proteins family.</text>
</comment>
<accession>A0AAP3XPQ1</accession>
<gene>
    <name evidence="8" type="ORF">PZ740_04480</name>
</gene>